<gene>
    <name evidence="1" type="ORF">Taro_056701</name>
</gene>
<name>A0A843XUL2_COLES</name>
<dbReference type="OrthoDB" id="694021at2759"/>
<proteinExistence type="predicted"/>
<reference evidence="1" key="1">
    <citation type="submission" date="2017-07" db="EMBL/GenBank/DDBJ databases">
        <title>Taro Niue Genome Assembly and Annotation.</title>
        <authorList>
            <person name="Atibalentja N."/>
            <person name="Keating K."/>
            <person name="Fields C.J."/>
        </authorList>
    </citation>
    <scope>NUCLEOTIDE SEQUENCE</scope>
    <source>
        <strain evidence="1">Niue_2</strain>
        <tissue evidence="1">Leaf</tissue>
    </source>
</reference>
<accession>A0A843XUL2</accession>
<comment type="caution">
    <text evidence="1">The sequence shown here is derived from an EMBL/GenBank/DDBJ whole genome shotgun (WGS) entry which is preliminary data.</text>
</comment>
<dbReference type="AlphaFoldDB" id="A0A843XUL2"/>
<sequence length="207" mass="23892">MARNGDLLSIDVFDWRYMQEQNINECLELVRTKFEFEDRHENYVVASLSKKWKDYKERLKKVVAGNNGALNGRSNRENYVNHSATTESSAGSYMVPLPVLSKEDDDGCLQSHEDHESNEESDVTLSSIFAMNARMEHNTLAPHHVFLHNRREQQHKKNKQEFKPLDQAFARQDLRLLALRANNLNKALSQNYTGSLRISITAQRAKS</sequence>
<dbReference type="EMBL" id="NMUH01017153">
    <property type="protein sequence ID" value="MQM23634.1"/>
    <property type="molecule type" value="Genomic_DNA"/>
</dbReference>
<keyword evidence="2" id="KW-1185">Reference proteome</keyword>
<feature type="non-terminal residue" evidence="1">
    <location>
        <position position="1"/>
    </location>
</feature>
<protein>
    <submittedName>
        <fullName evidence="1">Uncharacterized protein</fullName>
    </submittedName>
</protein>
<evidence type="ECO:0000313" key="1">
    <source>
        <dbReference type="EMBL" id="MQM23634.1"/>
    </source>
</evidence>
<dbReference type="Proteomes" id="UP000652761">
    <property type="component" value="Unassembled WGS sequence"/>
</dbReference>
<evidence type="ECO:0000313" key="2">
    <source>
        <dbReference type="Proteomes" id="UP000652761"/>
    </source>
</evidence>
<organism evidence="1 2">
    <name type="scientific">Colocasia esculenta</name>
    <name type="common">Wild taro</name>
    <name type="synonym">Arum esculentum</name>
    <dbReference type="NCBI Taxonomy" id="4460"/>
    <lineage>
        <taxon>Eukaryota</taxon>
        <taxon>Viridiplantae</taxon>
        <taxon>Streptophyta</taxon>
        <taxon>Embryophyta</taxon>
        <taxon>Tracheophyta</taxon>
        <taxon>Spermatophyta</taxon>
        <taxon>Magnoliopsida</taxon>
        <taxon>Liliopsida</taxon>
        <taxon>Araceae</taxon>
        <taxon>Aroideae</taxon>
        <taxon>Colocasieae</taxon>
        <taxon>Colocasia</taxon>
    </lineage>
</organism>